<protein>
    <submittedName>
        <fullName evidence="2">Amidohydrolase family protein</fullName>
    </submittedName>
</protein>
<reference evidence="2 3" key="1">
    <citation type="submission" date="2020-03" db="EMBL/GenBank/DDBJ databases">
        <title>Leucobacter sp. nov., isolated from beetles.</title>
        <authorList>
            <person name="Hyun D.-W."/>
            <person name="Bae J.-W."/>
        </authorList>
    </citation>
    <scope>NUCLEOTIDE SEQUENCE [LARGE SCALE GENOMIC DNA]</scope>
    <source>
        <strain evidence="2 3">HDW9C</strain>
    </source>
</reference>
<dbReference type="KEGG" id="lvi:G7068_12520"/>
<gene>
    <name evidence="2" type="ORF">G7068_12520</name>
</gene>
<feature type="domain" description="Amidohydrolase-related" evidence="1">
    <location>
        <begin position="47"/>
        <end position="353"/>
    </location>
</feature>
<dbReference type="Proteomes" id="UP000502677">
    <property type="component" value="Chromosome"/>
</dbReference>
<dbReference type="InterPro" id="IPR051781">
    <property type="entry name" value="Metallo-dep_Hydrolase"/>
</dbReference>
<evidence type="ECO:0000259" key="1">
    <source>
        <dbReference type="Pfam" id="PF01979"/>
    </source>
</evidence>
<dbReference type="AlphaFoldDB" id="A0A6G7XHK4"/>
<evidence type="ECO:0000313" key="2">
    <source>
        <dbReference type="EMBL" id="QIK63929.1"/>
    </source>
</evidence>
<evidence type="ECO:0000313" key="3">
    <source>
        <dbReference type="Proteomes" id="UP000502677"/>
    </source>
</evidence>
<dbReference type="Gene3D" id="2.30.40.10">
    <property type="entry name" value="Urease, subunit C, domain 1"/>
    <property type="match status" value="1"/>
</dbReference>
<sequence length="387" mass="40369">MLAARSIRVMGDDGSFSAPTRVSWANGRFELGGDPEATDLDGSRLWMIPGFVDTHLHAAWQQFDAADRANADPEATQQAIAEGLRRTLEAGVTTVRDAGGLTEEMLRGIPERSRPRAQLAVTLIDREAASAAGGVAAATSQALEAGARWIKLVATAGVAAPAGAGLDPVYSAAEQSDAVRLAEQAGAGVMVHAWGGQAIDDAIEAGAMSIEHGIYLTDAQAKRAANRGMTLVPTLRIYRLVQRMISSGALPSAFRARVDEAVVTHPRAVLRARDAGLPVALGTDYGTAEQHGSNRREFDALVEAGLTPGEALVAATRAGAALLSRVAVDLTVVSDGRIAEGSIADAVILRNDPNIPGVLSAPEAVFAVVRGGHFFTPVLTTTREDHP</sequence>
<dbReference type="PANTHER" id="PTHR43135">
    <property type="entry name" value="ALPHA-D-RIBOSE 1-METHYLPHOSPHONATE 5-TRIPHOSPHATE DIPHOSPHATASE"/>
    <property type="match status" value="1"/>
</dbReference>
<name>A0A6G7XHK4_9MICO</name>
<dbReference type="Pfam" id="PF01979">
    <property type="entry name" value="Amidohydro_1"/>
    <property type="match status" value="1"/>
</dbReference>
<dbReference type="PANTHER" id="PTHR43135:SF3">
    <property type="entry name" value="ALPHA-D-RIBOSE 1-METHYLPHOSPHONATE 5-TRIPHOSPHATE DIPHOSPHATASE"/>
    <property type="match status" value="1"/>
</dbReference>
<dbReference type="GO" id="GO:0016810">
    <property type="term" value="F:hydrolase activity, acting on carbon-nitrogen (but not peptide) bonds"/>
    <property type="evidence" value="ECO:0007669"/>
    <property type="project" value="InterPro"/>
</dbReference>
<organism evidence="2 3">
    <name type="scientific">Leucobacter viscericola</name>
    <dbReference type="NCBI Taxonomy" id="2714935"/>
    <lineage>
        <taxon>Bacteria</taxon>
        <taxon>Bacillati</taxon>
        <taxon>Actinomycetota</taxon>
        <taxon>Actinomycetes</taxon>
        <taxon>Micrococcales</taxon>
        <taxon>Microbacteriaceae</taxon>
        <taxon>Leucobacter</taxon>
    </lineage>
</organism>
<keyword evidence="2" id="KW-0378">Hydrolase</keyword>
<dbReference type="InterPro" id="IPR032466">
    <property type="entry name" value="Metal_Hydrolase"/>
</dbReference>
<dbReference type="InterPro" id="IPR006680">
    <property type="entry name" value="Amidohydro-rel"/>
</dbReference>
<dbReference type="Gene3D" id="3.20.20.140">
    <property type="entry name" value="Metal-dependent hydrolases"/>
    <property type="match status" value="1"/>
</dbReference>
<dbReference type="InterPro" id="IPR011059">
    <property type="entry name" value="Metal-dep_hydrolase_composite"/>
</dbReference>
<keyword evidence="3" id="KW-1185">Reference proteome</keyword>
<proteinExistence type="predicted"/>
<dbReference type="RefSeq" id="WP_166292269.1">
    <property type="nucleotide sequence ID" value="NZ_CP049863.1"/>
</dbReference>
<accession>A0A6G7XHK4</accession>
<dbReference type="SUPFAM" id="SSF51556">
    <property type="entry name" value="Metallo-dependent hydrolases"/>
    <property type="match status" value="1"/>
</dbReference>
<dbReference type="EMBL" id="CP049863">
    <property type="protein sequence ID" value="QIK63929.1"/>
    <property type="molecule type" value="Genomic_DNA"/>
</dbReference>